<dbReference type="EMBL" id="CAJVQC010024361">
    <property type="protein sequence ID" value="CAG8726153.1"/>
    <property type="molecule type" value="Genomic_DNA"/>
</dbReference>
<proteinExistence type="predicted"/>
<keyword evidence="2" id="KW-1185">Reference proteome</keyword>
<organism evidence="1 2">
    <name type="scientific">Racocetra persica</name>
    <dbReference type="NCBI Taxonomy" id="160502"/>
    <lineage>
        <taxon>Eukaryota</taxon>
        <taxon>Fungi</taxon>
        <taxon>Fungi incertae sedis</taxon>
        <taxon>Mucoromycota</taxon>
        <taxon>Glomeromycotina</taxon>
        <taxon>Glomeromycetes</taxon>
        <taxon>Diversisporales</taxon>
        <taxon>Gigasporaceae</taxon>
        <taxon>Racocetra</taxon>
    </lineage>
</organism>
<accession>A0ACA9PVI8</accession>
<sequence>YLESGLLNHIEKCKTEKRQQWRNASANAATKKLTELAKYFSKFNLFVKSLKNYSLCEQHYNQIVTKPSFIKQLTNESGFLNLDENERKKLKLSNDNEKNFADFGIQVEPTFVDFGVQVSLSTINVGVQVSLLTVDFGVQVSLPTVDFGVQVSLPDLKYEILLEQIKIAKKEQNNLYEDIEELTNYLSVILEELLLEKNQETNAIDDLVNSQSQIGNMKKCYFCQVSDIDNKKQ</sequence>
<feature type="non-terminal residue" evidence="1">
    <location>
        <position position="1"/>
    </location>
</feature>
<comment type="caution">
    <text evidence="1">The sequence shown here is derived from an EMBL/GenBank/DDBJ whole genome shotgun (WGS) entry which is preliminary data.</text>
</comment>
<evidence type="ECO:0000313" key="2">
    <source>
        <dbReference type="Proteomes" id="UP000789920"/>
    </source>
</evidence>
<reference evidence="1" key="1">
    <citation type="submission" date="2021-06" db="EMBL/GenBank/DDBJ databases">
        <authorList>
            <person name="Kallberg Y."/>
            <person name="Tangrot J."/>
            <person name="Rosling A."/>
        </authorList>
    </citation>
    <scope>NUCLEOTIDE SEQUENCE</scope>
    <source>
        <strain evidence="1">MA461A</strain>
    </source>
</reference>
<evidence type="ECO:0000313" key="1">
    <source>
        <dbReference type="EMBL" id="CAG8726153.1"/>
    </source>
</evidence>
<protein>
    <submittedName>
        <fullName evidence="1">7048_t:CDS:1</fullName>
    </submittedName>
</protein>
<name>A0ACA9PVI8_9GLOM</name>
<feature type="non-terminal residue" evidence="1">
    <location>
        <position position="233"/>
    </location>
</feature>
<dbReference type="Proteomes" id="UP000789920">
    <property type="component" value="Unassembled WGS sequence"/>
</dbReference>
<gene>
    <name evidence="1" type="ORF">RPERSI_LOCUS11711</name>
</gene>